<accession>A0A1G6K8P0</accession>
<organism evidence="2 3">
    <name type="scientific">Succiniclasticum ruminis</name>
    <dbReference type="NCBI Taxonomy" id="40841"/>
    <lineage>
        <taxon>Bacteria</taxon>
        <taxon>Bacillati</taxon>
        <taxon>Bacillota</taxon>
        <taxon>Negativicutes</taxon>
        <taxon>Acidaminococcales</taxon>
        <taxon>Acidaminococcaceae</taxon>
        <taxon>Succiniclasticum</taxon>
    </lineage>
</organism>
<reference evidence="3" key="1">
    <citation type="submission" date="2016-10" db="EMBL/GenBank/DDBJ databases">
        <authorList>
            <person name="Varghese N."/>
            <person name="Submissions S."/>
        </authorList>
    </citation>
    <scope>NUCLEOTIDE SEQUENCE [LARGE SCALE GENOMIC DNA]</scope>
    <source>
        <strain evidence="3">DSM 11005</strain>
    </source>
</reference>
<keyword evidence="1" id="KW-0472">Membrane</keyword>
<keyword evidence="1" id="KW-0812">Transmembrane</keyword>
<dbReference type="OrthoDB" id="9857175at2"/>
<name>A0A1G6K8P0_9FIRM</name>
<proteinExistence type="predicted"/>
<feature type="transmembrane region" description="Helical" evidence="1">
    <location>
        <begin position="12"/>
        <end position="30"/>
    </location>
</feature>
<dbReference type="EMBL" id="FMYW01000004">
    <property type="protein sequence ID" value="SDC26676.1"/>
    <property type="molecule type" value="Genomic_DNA"/>
</dbReference>
<feature type="transmembrane region" description="Helical" evidence="1">
    <location>
        <begin position="76"/>
        <end position="95"/>
    </location>
</feature>
<dbReference type="RefSeq" id="WP_093729786.1">
    <property type="nucleotide sequence ID" value="NZ_FMYW01000004.1"/>
</dbReference>
<sequence>MESGFNGATFSQIVNTALYIVSGFFFGIFASRNSLFSVIRIRNAFIEKDFSLTSVFGIAFSVLFLILAFLVFPSWLASRTTAGAFTYYAVLLFYFSKGWKNLSAK</sequence>
<keyword evidence="1" id="KW-1133">Transmembrane helix</keyword>
<evidence type="ECO:0000313" key="3">
    <source>
        <dbReference type="Proteomes" id="UP000198943"/>
    </source>
</evidence>
<feature type="transmembrane region" description="Helical" evidence="1">
    <location>
        <begin position="50"/>
        <end position="70"/>
    </location>
</feature>
<gene>
    <name evidence="2" type="ORF">SAMN04487864_10493</name>
</gene>
<keyword evidence="3" id="KW-1185">Reference proteome</keyword>
<evidence type="ECO:0000256" key="1">
    <source>
        <dbReference type="SAM" id="Phobius"/>
    </source>
</evidence>
<evidence type="ECO:0000313" key="2">
    <source>
        <dbReference type="EMBL" id="SDC26676.1"/>
    </source>
</evidence>
<protein>
    <submittedName>
        <fullName evidence="2">Uncharacterized protein</fullName>
    </submittedName>
</protein>
<dbReference type="AlphaFoldDB" id="A0A1G6K8P0"/>
<dbReference type="Proteomes" id="UP000198943">
    <property type="component" value="Unassembled WGS sequence"/>
</dbReference>